<evidence type="ECO:0000256" key="10">
    <source>
        <dbReference type="SAM" id="SignalP"/>
    </source>
</evidence>
<keyword evidence="13" id="KW-1185">Reference proteome</keyword>
<dbReference type="RefSeq" id="XP_005400180.1">
    <property type="nucleotide sequence ID" value="XM_005400123.2"/>
</dbReference>
<name>A0A8C2VKV9_CHILA</name>
<dbReference type="PANTHER" id="PTHR11481">
    <property type="entry name" value="IMMUNOGLOBULIN FC RECEPTOR"/>
    <property type="match status" value="1"/>
</dbReference>
<dbReference type="SUPFAM" id="SSF48726">
    <property type="entry name" value="Immunoglobulin"/>
    <property type="match status" value="8"/>
</dbReference>
<keyword evidence="8" id="KW-0393">Immunoglobulin domain</keyword>
<dbReference type="InterPro" id="IPR036179">
    <property type="entry name" value="Ig-like_dom_sf"/>
</dbReference>
<dbReference type="PROSITE" id="PS50835">
    <property type="entry name" value="IG_LIKE"/>
    <property type="match status" value="9"/>
</dbReference>
<evidence type="ECO:0000313" key="12">
    <source>
        <dbReference type="Ensembl" id="ENSCLAP00000017138.1"/>
    </source>
</evidence>
<feature type="domain" description="Ig-like" evidence="11">
    <location>
        <begin position="743"/>
        <end position="826"/>
    </location>
</feature>
<dbReference type="Pfam" id="PF13895">
    <property type="entry name" value="Ig_2"/>
    <property type="match status" value="8"/>
</dbReference>
<dbReference type="Ensembl" id="ENSCLAT00000017307.1">
    <property type="protein sequence ID" value="ENSCLAP00000017138.1"/>
    <property type="gene ID" value="ENSCLAG00000011767.1"/>
</dbReference>
<keyword evidence="5 9" id="KW-0472">Membrane</keyword>
<dbReference type="SMART" id="SM00408">
    <property type="entry name" value="IGc2"/>
    <property type="match status" value="8"/>
</dbReference>
<accession>A0A8C2VKV9</accession>
<dbReference type="GO" id="GO:0006955">
    <property type="term" value="P:immune response"/>
    <property type="evidence" value="ECO:0007669"/>
    <property type="project" value="TreeGrafter"/>
</dbReference>
<dbReference type="GO" id="GO:0015026">
    <property type="term" value="F:coreceptor activity"/>
    <property type="evidence" value="ECO:0007669"/>
    <property type="project" value="Ensembl"/>
</dbReference>
<evidence type="ECO:0000313" key="13">
    <source>
        <dbReference type="Proteomes" id="UP000694398"/>
    </source>
</evidence>
<evidence type="ECO:0000256" key="7">
    <source>
        <dbReference type="ARBA" id="ARBA00023180"/>
    </source>
</evidence>
<feature type="domain" description="Ig-like" evidence="11">
    <location>
        <begin position="112"/>
        <end position="181"/>
    </location>
</feature>
<keyword evidence="3 10" id="KW-0732">Signal</keyword>
<dbReference type="GO" id="GO:0042113">
    <property type="term" value="P:B cell activation"/>
    <property type="evidence" value="ECO:0007669"/>
    <property type="project" value="Ensembl"/>
</dbReference>
<dbReference type="InterPro" id="IPR013783">
    <property type="entry name" value="Ig-like_fold"/>
</dbReference>
<dbReference type="InterPro" id="IPR003598">
    <property type="entry name" value="Ig_sub2"/>
</dbReference>
<protein>
    <submittedName>
        <fullName evidence="12">Fc receptor like 5</fullName>
    </submittedName>
</protein>
<feature type="domain" description="Ig-like" evidence="11">
    <location>
        <begin position="23"/>
        <end position="96"/>
    </location>
</feature>
<evidence type="ECO:0000256" key="6">
    <source>
        <dbReference type="ARBA" id="ARBA00023157"/>
    </source>
</evidence>
<evidence type="ECO:0000256" key="1">
    <source>
        <dbReference type="ARBA" id="ARBA00004236"/>
    </source>
</evidence>
<dbReference type="GeneTree" id="ENSGT01050000244808"/>
<feature type="domain" description="Ig-like" evidence="11">
    <location>
        <begin position="650"/>
        <end position="729"/>
    </location>
</feature>
<dbReference type="InterPro" id="IPR050488">
    <property type="entry name" value="Ig_Fc_receptor"/>
</dbReference>
<dbReference type="SMART" id="SM00409">
    <property type="entry name" value="IG"/>
    <property type="match status" value="9"/>
</dbReference>
<dbReference type="GeneID" id="102016579"/>
<evidence type="ECO:0000256" key="4">
    <source>
        <dbReference type="ARBA" id="ARBA00022737"/>
    </source>
</evidence>
<feature type="domain" description="Ig-like" evidence="11">
    <location>
        <begin position="464"/>
        <end position="547"/>
    </location>
</feature>
<comment type="subcellular location">
    <subcellularLocation>
        <location evidence="1">Cell membrane</location>
    </subcellularLocation>
</comment>
<evidence type="ECO:0000256" key="5">
    <source>
        <dbReference type="ARBA" id="ARBA00023136"/>
    </source>
</evidence>
<dbReference type="Pfam" id="PF13927">
    <property type="entry name" value="Ig_3"/>
    <property type="match status" value="1"/>
</dbReference>
<dbReference type="Gene3D" id="2.60.40.10">
    <property type="entry name" value="Immunoglobulins"/>
    <property type="match status" value="9"/>
</dbReference>
<dbReference type="Proteomes" id="UP000694398">
    <property type="component" value="Unassembled WGS sequence"/>
</dbReference>
<dbReference type="PANTHER" id="PTHR11481:SF68">
    <property type="entry name" value="FC RECEPTOR-LIKE PROTEIN 5"/>
    <property type="match status" value="1"/>
</dbReference>
<feature type="transmembrane region" description="Helical" evidence="9">
    <location>
        <begin position="844"/>
        <end position="865"/>
    </location>
</feature>
<dbReference type="GO" id="GO:0007166">
    <property type="term" value="P:cell surface receptor signaling pathway"/>
    <property type="evidence" value="ECO:0007669"/>
    <property type="project" value="TreeGrafter"/>
</dbReference>
<dbReference type="GO" id="GO:0009897">
    <property type="term" value="C:external side of plasma membrane"/>
    <property type="evidence" value="ECO:0007669"/>
    <property type="project" value="TreeGrafter"/>
</dbReference>
<dbReference type="OrthoDB" id="9950534at2759"/>
<evidence type="ECO:0000259" key="11">
    <source>
        <dbReference type="PROSITE" id="PS50835"/>
    </source>
</evidence>
<feature type="signal peptide" evidence="10">
    <location>
        <begin position="1"/>
        <end position="19"/>
    </location>
</feature>
<reference evidence="12" key="2">
    <citation type="submission" date="2025-09" db="UniProtKB">
        <authorList>
            <consortium name="Ensembl"/>
        </authorList>
    </citation>
    <scope>IDENTIFICATION</scope>
</reference>
<dbReference type="FunFam" id="2.60.40.10:FF:000357">
    <property type="entry name" value="Fc receptor like 1"/>
    <property type="match status" value="5"/>
</dbReference>
<keyword evidence="2" id="KW-1003">Cell membrane</keyword>
<proteinExistence type="predicted"/>
<sequence length="968" mass="106757">MLLWATLLVLAPASGQVATAPKPVIFLHPPWTPVFQGETVNLTCSGFSFSSPGRIKWYHGHRLLTETEGNTLEVKQLGDYRCWVGSSSVSDPVHLDFVAAALVLQTPLFVFEGDSAVLRCRARAQTELDNIKIYKDGELLALLGKNTEFNIHRASLRDNGEYHCTGVRKNLHYGARSNTVKIQVQELFSSPVLTDSLSQSKDGTQVTLTCKTQLSPQKSDVMLQFCFFRNNKALESGCTNNPELQISAIWPEYSGIYQCKAGAVISSVWKESRVSQIRVQRAVAKVRIPTHSASESVIEGQELLLICLVEMDPRFIKFSWYKKRIWNKDEKIFSEAKYKISIVQSSHEGEYYCKGGQFTSKPVVIKVKVPVSQPVLTLSTGKTKFLEGERVNFRCEVNRGSPEILYQFLHEDAILWKTKTSSSLARFPLTVEHSGNYYCTANNGLGPKRSEALKLSVTVPVSQPVLTLRTAKAETIEGDVVTLHCEAQRGSLPILYRFYHVDVLQELSSVRAGTEASYSFSLTAEHSGNYYCTADNGSGPKRSKTVSLSVTVPVSVPIFTLHAPRVPTVVGDVMELHCEVLKGSPPILFLFYQKDVILKSIESPSKGGASFKFTLTEEHSGNYFCEASNGQKVQRSDTVTINVKVPVSRPVFTLRGSRAQSVEGDMVELHCEVLLGSPPILYQFYRDNVILRNSSAPSGGGASFKFILTKEHSGNYSCEASNGLEAQLSEVKTLKVIVPVSRPVLTLRVPRAQAVVGDEMELHCEALRGSPPILYRFYHENVTLRNDSAFSGKGVSFNLSLTAEHSGNYSCEADNGLGAQQSEVVTLFITGLAKNRRGAVATGVTGALLSMAGLAAGALLFYFWLSRKARDRSASHCSRSPSDSNPQEHTYHNVPGWIELQPVYINVNPRGGDVVYSEVRRNQEENKHAAASRSRILRNEGASVIYSQVKACTLSSGTQQSATWAPHR</sequence>
<feature type="domain" description="Ig-like" evidence="11">
    <location>
        <begin position="191"/>
        <end position="275"/>
    </location>
</feature>
<keyword evidence="6" id="KW-1015">Disulfide bond</keyword>
<dbReference type="CDD" id="cd00096">
    <property type="entry name" value="Ig"/>
    <property type="match status" value="2"/>
</dbReference>
<reference evidence="12" key="1">
    <citation type="submission" date="2025-08" db="UniProtKB">
        <authorList>
            <consortium name="Ensembl"/>
        </authorList>
    </citation>
    <scope>IDENTIFICATION</scope>
</reference>
<dbReference type="FunFam" id="2.60.40.10:FF:000651">
    <property type="entry name" value="Fc receptor like 1"/>
    <property type="match status" value="1"/>
</dbReference>
<feature type="domain" description="Ig-like" evidence="11">
    <location>
        <begin position="289"/>
        <end position="353"/>
    </location>
</feature>
<feature type="domain" description="Ig-like" evidence="11">
    <location>
        <begin position="374"/>
        <end position="456"/>
    </location>
</feature>
<organism evidence="12 13">
    <name type="scientific">Chinchilla lanigera</name>
    <name type="common">Long-tailed chinchilla</name>
    <name type="synonym">Chinchilla villidera</name>
    <dbReference type="NCBI Taxonomy" id="34839"/>
    <lineage>
        <taxon>Eukaryota</taxon>
        <taxon>Metazoa</taxon>
        <taxon>Chordata</taxon>
        <taxon>Craniata</taxon>
        <taxon>Vertebrata</taxon>
        <taxon>Euteleostomi</taxon>
        <taxon>Mammalia</taxon>
        <taxon>Eutheria</taxon>
        <taxon>Euarchontoglires</taxon>
        <taxon>Glires</taxon>
        <taxon>Rodentia</taxon>
        <taxon>Hystricomorpha</taxon>
        <taxon>Chinchillidae</taxon>
        <taxon>Chinchilla</taxon>
    </lineage>
</organism>
<keyword evidence="9" id="KW-0812">Transmembrane</keyword>
<feature type="domain" description="Ig-like" evidence="11">
    <location>
        <begin position="557"/>
        <end position="642"/>
    </location>
</feature>
<feature type="chain" id="PRO_5034863304" evidence="10">
    <location>
        <begin position="20"/>
        <end position="968"/>
    </location>
</feature>
<dbReference type="OMA" id="NVPAWIE"/>
<dbReference type="GO" id="GO:0043235">
    <property type="term" value="C:receptor complex"/>
    <property type="evidence" value="ECO:0007669"/>
    <property type="project" value="Ensembl"/>
</dbReference>
<dbReference type="GO" id="GO:0004888">
    <property type="term" value="F:transmembrane signaling receptor activity"/>
    <property type="evidence" value="ECO:0007669"/>
    <property type="project" value="TreeGrafter"/>
</dbReference>
<evidence type="ECO:0000256" key="2">
    <source>
        <dbReference type="ARBA" id="ARBA00022475"/>
    </source>
</evidence>
<dbReference type="AlphaFoldDB" id="A0A8C2VKV9"/>
<evidence type="ECO:0000256" key="8">
    <source>
        <dbReference type="ARBA" id="ARBA00023319"/>
    </source>
</evidence>
<keyword evidence="9" id="KW-1133">Transmembrane helix</keyword>
<keyword evidence="4" id="KW-0677">Repeat</keyword>
<keyword evidence="7" id="KW-0325">Glycoprotein</keyword>
<evidence type="ECO:0000256" key="3">
    <source>
        <dbReference type="ARBA" id="ARBA00022729"/>
    </source>
</evidence>
<dbReference type="CTD" id="83416"/>
<dbReference type="InterPro" id="IPR003599">
    <property type="entry name" value="Ig_sub"/>
</dbReference>
<gene>
    <name evidence="12" type="primary">FCRL5</name>
</gene>
<evidence type="ECO:0000256" key="9">
    <source>
        <dbReference type="SAM" id="Phobius"/>
    </source>
</evidence>
<dbReference type="InterPro" id="IPR007110">
    <property type="entry name" value="Ig-like_dom"/>
</dbReference>